<reference evidence="1 2" key="1">
    <citation type="submission" date="2020-07" db="EMBL/GenBank/DDBJ databases">
        <title>Draft whole-genome sequence of Heliobacterium chlorum DSM 3682, type strain.</title>
        <authorList>
            <person name="Kyndt J.A."/>
            <person name="Meyer T.E."/>
            <person name="Imhoff J.F."/>
        </authorList>
    </citation>
    <scope>NUCLEOTIDE SEQUENCE [LARGE SCALE GENOMIC DNA]</scope>
    <source>
        <strain evidence="1 2">DSM 3682</strain>
    </source>
</reference>
<dbReference type="PANTHER" id="PTHR36842:SF1">
    <property type="entry name" value="PROTEIN TOLB"/>
    <property type="match status" value="1"/>
</dbReference>
<dbReference type="SUPFAM" id="SSF82171">
    <property type="entry name" value="DPP6 N-terminal domain-like"/>
    <property type="match status" value="1"/>
</dbReference>
<dbReference type="EMBL" id="JACVHF010000003">
    <property type="protein sequence ID" value="MBC9783932.1"/>
    <property type="molecule type" value="Genomic_DNA"/>
</dbReference>
<gene>
    <name evidence="1" type="ORF">H1S01_05335</name>
</gene>
<dbReference type="RefSeq" id="WP_188039058.1">
    <property type="nucleotide sequence ID" value="NZ_JACVHF010000003.1"/>
</dbReference>
<comment type="caution">
    <text evidence="1">The sequence shown here is derived from an EMBL/GenBank/DDBJ whole genome shotgun (WGS) entry which is preliminary data.</text>
</comment>
<sequence>MKRLLPGIPFLAALLIVSVAAYHLATAQRFPITMADSIPPAQDTQWGEVKNLPSVNVSTTPISGVQLIDLREICEQAVAQNGRTGAVTDLKNTPAATNNSSENIQWSSITFSNKKDRIAFYSQRGLYVVNLKTQQSVRIYSIPEEDKTSEFYRAISWNPDDTVLTFGQVQTGSQPDAGTMYSLSLVKLNNSEVKNIHQTNRPPNLPLWSPDGQYIVLDNPLFVYELKTDNRVPIGMGNDNRFPHWSPDSRYLIFSQFTSPERCEVYRYSLDTREILQITSLGKAAAPMAWLKYPSTIVIETEANANGVDSGRHHIGEIRPHSESSIHWLTDFDRTESNRLICASPNERFALLKHFDPSGQNGANSFDLIAINRELGFFSWRMAKLQTLPLTVPFTYQWGKDGKFLFMVEQPASGSEKPKYEMYIFDLDQLTRQKIWESTTATRLAGVDGNKVYISPSNVQ</sequence>
<dbReference type="Gene3D" id="2.120.10.30">
    <property type="entry name" value="TolB, C-terminal domain"/>
    <property type="match status" value="1"/>
</dbReference>
<protein>
    <submittedName>
        <fullName evidence="1">PD40 domain-containing protein</fullName>
    </submittedName>
</protein>
<accession>A0ABR7SZH3</accession>
<evidence type="ECO:0000313" key="1">
    <source>
        <dbReference type="EMBL" id="MBC9783932.1"/>
    </source>
</evidence>
<evidence type="ECO:0000313" key="2">
    <source>
        <dbReference type="Proteomes" id="UP000617402"/>
    </source>
</evidence>
<dbReference type="InterPro" id="IPR011042">
    <property type="entry name" value="6-blade_b-propeller_TolB-like"/>
</dbReference>
<name>A0ABR7SZH3_HELCL</name>
<keyword evidence="2" id="KW-1185">Reference proteome</keyword>
<dbReference type="Proteomes" id="UP000617402">
    <property type="component" value="Unassembled WGS sequence"/>
</dbReference>
<organism evidence="1 2">
    <name type="scientific">Heliobacterium chlorum</name>
    <dbReference type="NCBI Taxonomy" id="2698"/>
    <lineage>
        <taxon>Bacteria</taxon>
        <taxon>Bacillati</taxon>
        <taxon>Bacillota</taxon>
        <taxon>Clostridia</taxon>
        <taxon>Eubacteriales</taxon>
        <taxon>Heliobacteriaceae</taxon>
        <taxon>Heliobacterium</taxon>
    </lineage>
</organism>
<proteinExistence type="predicted"/>
<dbReference type="PANTHER" id="PTHR36842">
    <property type="entry name" value="PROTEIN TOLB HOMOLOG"/>
    <property type="match status" value="1"/>
</dbReference>